<gene>
    <name evidence="4" type="ORF">BKE38_26230</name>
</gene>
<dbReference type="CDD" id="cd04301">
    <property type="entry name" value="NAT_SF"/>
    <property type="match status" value="1"/>
</dbReference>
<name>A0A1V2GUP9_9PROT</name>
<dbReference type="SUPFAM" id="SSF55729">
    <property type="entry name" value="Acyl-CoA N-acyltransferases (Nat)"/>
    <property type="match status" value="1"/>
</dbReference>
<proteinExistence type="predicted"/>
<dbReference type="Pfam" id="PF13508">
    <property type="entry name" value="Acetyltransf_7"/>
    <property type="match status" value="1"/>
</dbReference>
<dbReference type="InterPro" id="IPR016181">
    <property type="entry name" value="Acyl_CoA_acyltransferase"/>
</dbReference>
<sequence>MTTLRRAIPADAESVGALVDALLMELAGIPSRRDARVEAAARLLALSDCVFGVLAVDDDGQDIGVIMLTESASIYAGGAFGVITELYVAPAHRSSGLAQRLLMEAESIGRARAWPLLEVGAPRQPQWARSLSFYLRHGFTEIGPRLKRPL</sequence>
<reference evidence="4 5" key="1">
    <citation type="submission" date="2016-10" db="EMBL/GenBank/DDBJ databases">
        <title>Draft Genome sequence of Roseomonas sp. strain M3.</title>
        <authorList>
            <person name="Subhash Y."/>
            <person name="Lee S."/>
        </authorList>
    </citation>
    <scope>NUCLEOTIDE SEQUENCE [LARGE SCALE GENOMIC DNA]</scope>
    <source>
        <strain evidence="4 5">M3</strain>
    </source>
</reference>
<dbReference type="InterPro" id="IPR000182">
    <property type="entry name" value="GNAT_dom"/>
</dbReference>
<accession>A0A1V2GUP9</accession>
<organism evidence="4 5">
    <name type="scientific">Teichococcus deserti</name>
    <dbReference type="NCBI Taxonomy" id="1817963"/>
    <lineage>
        <taxon>Bacteria</taxon>
        <taxon>Pseudomonadati</taxon>
        <taxon>Pseudomonadota</taxon>
        <taxon>Alphaproteobacteria</taxon>
        <taxon>Acetobacterales</taxon>
        <taxon>Roseomonadaceae</taxon>
        <taxon>Roseomonas</taxon>
    </lineage>
</organism>
<evidence type="ECO:0000313" key="4">
    <source>
        <dbReference type="EMBL" id="ONG45689.1"/>
    </source>
</evidence>
<evidence type="ECO:0000313" key="5">
    <source>
        <dbReference type="Proteomes" id="UP000188879"/>
    </source>
</evidence>
<dbReference type="OrthoDB" id="9799092at2"/>
<keyword evidence="1" id="KW-0808">Transferase</keyword>
<dbReference type="PANTHER" id="PTHR43877:SF2">
    <property type="entry name" value="AMINOALKYLPHOSPHONATE N-ACETYLTRANSFERASE-RELATED"/>
    <property type="match status" value="1"/>
</dbReference>
<dbReference type="PROSITE" id="PS51186">
    <property type="entry name" value="GNAT"/>
    <property type="match status" value="1"/>
</dbReference>
<keyword evidence="5" id="KW-1185">Reference proteome</keyword>
<evidence type="ECO:0000259" key="3">
    <source>
        <dbReference type="PROSITE" id="PS51186"/>
    </source>
</evidence>
<evidence type="ECO:0000256" key="1">
    <source>
        <dbReference type="ARBA" id="ARBA00022679"/>
    </source>
</evidence>
<evidence type="ECO:0000256" key="2">
    <source>
        <dbReference type="ARBA" id="ARBA00023315"/>
    </source>
</evidence>
<keyword evidence="2" id="KW-0012">Acyltransferase</keyword>
<dbReference type="InterPro" id="IPR050832">
    <property type="entry name" value="Bact_Acetyltransf"/>
</dbReference>
<dbReference type="PANTHER" id="PTHR43877">
    <property type="entry name" value="AMINOALKYLPHOSPHONATE N-ACETYLTRANSFERASE-RELATED-RELATED"/>
    <property type="match status" value="1"/>
</dbReference>
<protein>
    <recommendedName>
        <fullName evidence="3">N-acetyltransferase domain-containing protein</fullName>
    </recommendedName>
</protein>
<dbReference type="Gene3D" id="3.40.630.30">
    <property type="match status" value="1"/>
</dbReference>
<dbReference type="EMBL" id="MLCO01000343">
    <property type="protein sequence ID" value="ONG45689.1"/>
    <property type="molecule type" value="Genomic_DNA"/>
</dbReference>
<feature type="domain" description="N-acetyltransferase" evidence="3">
    <location>
        <begin position="2"/>
        <end position="150"/>
    </location>
</feature>
<comment type="caution">
    <text evidence="4">The sequence shown here is derived from an EMBL/GenBank/DDBJ whole genome shotgun (WGS) entry which is preliminary data.</text>
</comment>
<dbReference type="GO" id="GO:0016747">
    <property type="term" value="F:acyltransferase activity, transferring groups other than amino-acyl groups"/>
    <property type="evidence" value="ECO:0007669"/>
    <property type="project" value="InterPro"/>
</dbReference>
<dbReference type="Proteomes" id="UP000188879">
    <property type="component" value="Unassembled WGS sequence"/>
</dbReference>
<dbReference type="AlphaFoldDB" id="A0A1V2GUP9"/>